<dbReference type="AlphaFoldDB" id="A0A4Y2BTG9"/>
<evidence type="ECO:0000313" key="2">
    <source>
        <dbReference type="Proteomes" id="UP000499080"/>
    </source>
</evidence>
<sequence>MRRPPVLLVYDLSSEIDPKCHTIISILPWEARTCLLIRQLLIHELTVPTLEMCHGKLLNYRSTEVGKT</sequence>
<dbReference type="EMBL" id="BGPR01000105">
    <property type="protein sequence ID" value="GBL94745.1"/>
    <property type="molecule type" value="Genomic_DNA"/>
</dbReference>
<protein>
    <submittedName>
        <fullName evidence="1">Uncharacterized protein</fullName>
    </submittedName>
</protein>
<reference evidence="1 2" key="1">
    <citation type="journal article" date="2019" name="Sci. Rep.">
        <title>Orb-weaving spider Araneus ventricosus genome elucidates the spidroin gene catalogue.</title>
        <authorList>
            <person name="Kono N."/>
            <person name="Nakamura H."/>
            <person name="Ohtoshi R."/>
            <person name="Moran D.A.P."/>
            <person name="Shinohara A."/>
            <person name="Yoshida Y."/>
            <person name="Fujiwara M."/>
            <person name="Mori M."/>
            <person name="Tomita M."/>
            <person name="Arakawa K."/>
        </authorList>
    </citation>
    <scope>NUCLEOTIDE SEQUENCE [LARGE SCALE GENOMIC DNA]</scope>
</reference>
<keyword evidence="2" id="KW-1185">Reference proteome</keyword>
<gene>
    <name evidence="1" type="ORF">AVEN_244731_1</name>
</gene>
<proteinExistence type="predicted"/>
<dbReference type="Proteomes" id="UP000499080">
    <property type="component" value="Unassembled WGS sequence"/>
</dbReference>
<evidence type="ECO:0000313" key="1">
    <source>
        <dbReference type="EMBL" id="GBL94745.1"/>
    </source>
</evidence>
<comment type="caution">
    <text evidence="1">The sequence shown here is derived from an EMBL/GenBank/DDBJ whole genome shotgun (WGS) entry which is preliminary data.</text>
</comment>
<organism evidence="1 2">
    <name type="scientific">Araneus ventricosus</name>
    <name type="common">Orbweaver spider</name>
    <name type="synonym">Epeira ventricosa</name>
    <dbReference type="NCBI Taxonomy" id="182803"/>
    <lineage>
        <taxon>Eukaryota</taxon>
        <taxon>Metazoa</taxon>
        <taxon>Ecdysozoa</taxon>
        <taxon>Arthropoda</taxon>
        <taxon>Chelicerata</taxon>
        <taxon>Arachnida</taxon>
        <taxon>Araneae</taxon>
        <taxon>Araneomorphae</taxon>
        <taxon>Entelegynae</taxon>
        <taxon>Araneoidea</taxon>
        <taxon>Araneidae</taxon>
        <taxon>Araneus</taxon>
    </lineage>
</organism>
<name>A0A4Y2BTG9_ARAVE</name>
<accession>A0A4Y2BTG9</accession>